<keyword evidence="4" id="KW-1003">Cell membrane</keyword>
<organism evidence="14 15">
    <name type="scientific">Ignatzschineria ureiclastica</name>
    <dbReference type="NCBI Taxonomy" id="472582"/>
    <lineage>
        <taxon>Bacteria</taxon>
        <taxon>Pseudomonadati</taxon>
        <taxon>Pseudomonadota</taxon>
        <taxon>Gammaproteobacteria</taxon>
        <taxon>Cardiobacteriales</taxon>
        <taxon>Ignatzschineriaceae</taxon>
        <taxon>Ignatzschineria</taxon>
    </lineage>
</organism>
<accession>A0A2U2ACR9</accession>
<dbReference type="AlphaFoldDB" id="A0A2U2ACR9"/>
<dbReference type="Gene3D" id="1.10.3720.10">
    <property type="entry name" value="MetI-like"/>
    <property type="match status" value="1"/>
</dbReference>
<keyword evidence="15" id="KW-1185">Reference proteome</keyword>
<keyword evidence="3 12" id="KW-0813">Transport</keyword>
<name>A0A2U2ACR9_9GAMM</name>
<feature type="transmembrane region" description="Helical" evidence="12">
    <location>
        <begin position="56"/>
        <end position="81"/>
    </location>
</feature>
<dbReference type="CDD" id="cd06261">
    <property type="entry name" value="TM_PBP2"/>
    <property type="match status" value="1"/>
</dbReference>
<reference evidence="15" key="1">
    <citation type="submission" date="2018-05" db="EMBL/GenBank/DDBJ databases">
        <title>Ignatzschineria dubaiensis sp. nov., isolated from necrotic foot tissues of dromedaries (Camelus dromedarius) and associated maggots in Dubai, United Arab Emirates.</title>
        <authorList>
            <person name="Tsang C.C."/>
            <person name="Tang J.Y.M."/>
            <person name="Fong J.Y.H."/>
            <person name="Kinne J."/>
            <person name="Lee H.H."/>
            <person name="Joseph M."/>
            <person name="Jose S."/>
            <person name="Schuster R.K."/>
            <person name="Tang Y."/>
            <person name="Sivakumar S."/>
            <person name="Chen J.H.K."/>
            <person name="Teng J.L.L."/>
            <person name="Lau S.K.P."/>
            <person name="Wernery U."/>
            <person name="Woo P.C.Y."/>
        </authorList>
    </citation>
    <scope>NUCLEOTIDE SEQUENCE [LARGE SCALE GENOMIC DNA]</scope>
    <source>
        <strain evidence="15">KCTC 22644</strain>
    </source>
</reference>
<evidence type="ECO:0000256" key="11">
    <source>
        <dbReference type="ARBA" id="ARBA00073645"/>
    </source>
</evidence>
<dbReference type="Pfam" id="PF00528">
    <property type="entry name" value="BPD_transp_1"/>
    <property type="match status" value="1"/>
</dbReference>
<comment type="similarity">
    <text evidence="2">Belongs to the binding-protein-dependent transport system permease family. HisMQ subfamily.</text>
</comment>
<sequence>MGNFSFGSLWHILQENSDFLLQGLGVSLQITIIAILVGMVWGIVLAVLRLYAPRPIAFLATAYVNLFRSIPLIMVLMWFYLAIGPTVQQYLGLGNSSSVRLMWAIIAFSLFEAAYYSEIIRAGFKSVRKQQMSASLALGMNRAQAIYYVILPQALRNMVPLLLTQAIILFQDTSLVYIMSLNDFFRTTDIIGYNNNAKMEMILFAGFTYFIICFTLSRLVQYLQKRRQIA</sequence>
<evidence type="ECO:0000256" key="6">
    <source>
        <dbReference type="ARBA" id="ARBA00022970"/>
    </source>
</evidence>
<evidence type="ECO:0000256" key="9">
    <source>
        <dbReference type="ARBA" id="ARBA00060298"/>
    </source>
</evidence>
<evidence type="ECO:0000256" key="10">
    <source>
        <dbReference type="ARBA" id="ARBA00062718"/>
    </source>
</evidence>
<feature type="transmembrane region" description="Helical" evidence="12">
    <location>
        <begin position="201"/>
        <end position="220"/>
    </location>
</feature>
<dbReference type="FunFam" id="1.10.3720.10:FF:000006">
    <property type="entry name" value="Glutamate/aspartate ABC transporter, permease protein GltK"/>
    <property type="match status" value="1"/>
</dbReference>
<proteinExistence type="inferred from homology"/>
<dbReference type="PANTHER" id="PTHR30614:SF1">
    <property type="entry name" value="GLUTAMATE_ASPARTATE IMPORT PERMEASE PROTEIN GLTK"/>
    <property type="match status" value="1"/>
</dbReference>
<evidence type="ECO:0000313" key="15">
    <source>
        <dbReference type="Proteomes" id="UP000245020"/>
    </source>
</evidence>
<feature type="transmembrane region" description="Helical" evidence="12">
    <location>
        <begin position="20"/>
        <end position="44"/>
    </location>
</feature>
<keyword evidence="6" id="KW-0029">Amino-acid transport</keyword>
<dbReference type="OrthoDB" id="9809799at2"/>
<dbReference type="RefSeq" id="WP_109189892.1">
    <property type="nucleotide sequence ID" value="NZ_BMYA01000004.1"/>
</dbReference>
<dbReference type="PANTHER" id="PTHR30614">
    <property type="entry name" value="MEMBRANE COMPONENT OF AMINO ACID ABC TRANSPORTER"/>
    <property type="match status" value="1"/>
</dbReference>
<dbReference type="SUPFAM" id="SSF161098">
    <property type="entry name" value="MetI-like"/>
    <property type="match status" value="1"/>
</dbReference>
<dbReference type="InterPro" id="IPR043429">
    <property type="entry name" value="ArtM/GltK/GlnP/TcyL/YhdX-like"/>
</dbReference>
<keyword evidence="7 12" id="KW-1133">Transmembrane helix</keyword>
<dbReference type="NCBIfam" id="TIGR01726">
    <property type="entry name" value="HEQRo_perm_3TM"/>
    <property type="match status" value="1"/>
</dbReference>
<evidence type="ECO:0000256" key="7">
    <source>
        <dbReference type="ARBA" id="ARBA00022989"/>
    </source>
</evidence>
<comment type="caution">
    <text evidence="14">The sequence shown here is derived from an EMBL/GenBank/DDBJ whole genome shotgun (WGS) entry which is preliminary data.</text>
</comment>
<dbReference type="Proteomes" id="UP000245020">
    <property type="component" value="Unassembled WGS sequence"/>
</dbReference>
<evidence type="ECO:0000256" key="2">
    <source>
        <dbReference type="ARBA" id="ARBA00010072"/>
    </source>
</evidence>
<evidence type="ECO:0000256" key="4">
    <source>
        <dbReference type="ARBA" id="ARBA00022475"/>
    </source>
</evidence>
<comment type="subunit">
    <text evidence="10">The complex is composed of two ATP-binding proteins (GltL), two transmembrane proteins (GltJ and GltK) and a solute-binding protein (GltI).</text>
</comment>
<evidence type="ECO:0000259" key="13">
    <source>
        <dbReference type="PROSITE" id="PS50928"/>
    </source>
</evidence>
<dbReference type="GO" id="GO:0043190">
    <property type="term" value="C:ATP-binding cassette (ABC) transporter complex"/>
    <property type="evidence" value="ECO:0007669"/>
    <property type="project" value="InterPro"/>
</dbReference>
<comment type="subcellular location">
    <subcellularLocation>
        <location evidence="1">Cell inner membrane</location>
        <topology evidence="1">Multi-pass membrane protein</topology>
    </subcellularLocation>
    <subcellularLocation>
        <location evidence="12">Cell membrane</location>
        <topology evidence="12">Multi-pass membrane protein</topology>
    </subcellularLocation>
</comment>
<dbReference type="GO" id="GO:0022857">
    <property type="term" value="F:transmembrane transporter activity"/>
    <property type="evidence" value="ECO:0007669"/>
    <property type="project" value="InterPro"/>
</dbReference>
<evidence type="ECO:0000256" key="3">
    <source>
        <dbReference type="ARBA" id="ARBA00022448"/>
    </source>
</evidence>
<feature type="domain" description="ABC transmembrane type-1" evidence="13">
    <location>
        <begin position="24"/>
        <end position="220"/>
    </location>
</feature>
<keyword evidence="5 12" id="KW-0812">Transmembrane</keyword>
<dbReference type="InterPro" id="IPR035906">
    <property type="entry name" value="MetI-like_sf"/>
</dbReference>
<gene>
    <name evidence="14" type="ORF">DC083_09060</name>
</gene>
<evidence type="ECO:0000256" key="5">
    <source>
        <dbReference type="ARBA" id="ARBA00022692"/>
    </source>
</evidence>
<dbReference type="InterPro" id="IPR010065">
    <property type="entry name" value="AA_ABC_transptr_permease_3TM"/>
</dbReference>
<protein>
    <recommendedName>
        <fullName evidence="11">Glutamate/aspartate import permease protein GltK</fullName>
    </recommendedName>
</protein>
<dbReference type="PROSITE" id="PS50928">
    <property type="entry name" value="ABC_TM1"/>
    <property type="match status" value="1"/>
</dbReference>
<evidence type="ECO:0000256" key="1">
    <source>
        <dbReference type="ARBA" id="ARBA00004429"/>
    </source>
</evidence>
<evidence type="ECO:0000313" key="14">
    <source>
        <dbReference type="EMBL" id="PWD80451.1"/>
    </source>
</evidence>
<comment type="function">
    <text evidence="9">Part of the ABC transporter complex GltIJKL involved in glutamate and aspartate uptake. Probably responsible for the translocation of the substrate across the membrane.</text>
</comment>
<evidence type="ECO:0000256" key="12">
    <source>
        <dbReference type="RuleBase" id="RU363032"/>
    </source>
</evidence>
<dbReference type="InterPro" id="IPR000515">
    <property type="entry name" value="MetI-like"/>
</dbReference>
<feature type="transmembrane region" description="Helical" evidence="12">
    <location>
        <begin position="101"/>
        <end position="124"/>
    </location>
</feature>
<keyword evidence="8 12" id="KW-0472">Membrane</keyword>
<dbReference type="GO" id="GO:0006865">
    <property type="term" value="P:amino acid transport"/>
    <property type="evidence" value="ECO:0007669"/>
    <property type="project" value="UniProtKB-KW"/>
</dbReference>
<evidence type="ECO:0000256" key="8">
    <source>
        <dbReference type="ARBA" id="ARBA00023136"/>
    </source>
</evidence>
<dbReference type="EMBL" id="QEWQ01000006">
    <property type="protein sequence ID" value="PWD80451.1"/>
    <property type="molecule type" value="Genomic_DNA"/>
</dbReference>
<feature type="transmembrane region" description="Helical" evidence="12">
    <location>
        <begin position="145"/>
        <end position="170"/>
    </location>
</feature>